<dbReference type="InterPro" id="IPR020904">
    <property type="entry name" value="Sc_DH/Rdtase_CS"/>
</dbReference>
<dbReference type="PANTHER" id="PTHR43943">
    <property type="entry name" value="DEHYDROGENASE/REDUCTASE (SDR FAMILY) MEMBER 4"/>
    <property type="match status" value="1"/>
</dbReference>
<dbReference type="RefSeq" id="WP_188768123.1">
    <property type="nucleotide sequence ID" value="NZ_BMKK01000008.1"/>
</dbReference>
<comment type="similarity">
    <text evidence="1">Belongs to the short-chain dehydrogenases/reductases (SDR) family.</text>
</comment>
<reference evidence="2" key="2">
    <citation type="submission" date="2020-09" db="EMBL/GenBank/DDBJ databases">
        <authorList>
            <person name="Sun Q."/>
            <person name="Zhou Y."/>
        </authorList>
    </citation>
    <scope>NUCLEOTIDE SEQUENCE</scope>
    <source>
        <strain evidence="2">CGMCC 1.15958</strain>
    </source>
</reference>
<dbReference type="Gene3D" id="3.40.50.720">
    <property type="entry name" value="NAD(P)-binding Rossmann-like Domain"/>
    <property type="match status" value="1"/>
</dbReference>
<name>A0A916YZT7_9BACT</name>
<gene>
    <name evidence="2" type="ORF">GCM10011514_36900</name>
</gene>
<dbReference type="AlphaFoldDB" id="A0A916YZT7"/>
<proteinExistence type="inferred from homology"/>
<keyword evidence="3" id="KW-1185">Reference proteome</keyword>
<reference evidence="2" key="1">
    <citation type="journal article" date="2014" name="Int. J. Syst. Evol. Microbiol.">
        <title>Complete genome sequence of Corynebacterium casei LMG S-19264T (=DSM 44701T), isolated from a smear-ripened cheese.</title>
        <authorList>
            <consortium name="US DOE Joint Genome Institute (JGI-PGF)"/>
            <person name="Walter F."/>
            <person name="Albersmeier A."/>
            <person name="Kalinowski J."/>
            <person name="Ruckert C."/>
        </authorList>
    </citation>
    <scope>NUCLEOTIDE SEQUENCE</scope>
    <source>
        <strain evidence="2">CGMCC 1.15958</strain>
    </source>
</reference>
<sequence length="256" mass="27247">MNNLFDLSGKTALITGSTSGMGKAIAYAMGLHGAKIVVSSNDMAGVIETVEEFRAEKIEAIGVECDMNSKADIDTLYQQAIGTFGKIDILVNCVGVAPTGSFFDINQENFEKTMGLNLQAAIYLTKLVISTMQEQNDGSIIYLASIAGVRGNKYLGLYGVSKAGLIELARNLAVEFGPDNIRVNTISPGMINTPFSESLMKNEEFMKKRLSQTPLRRVGEVEEIAGVAVMLASKAGGFITGQNIIVDGGTTISDGN</sequence>
<evidence type="ECO:0000256" key="1">
    <source>
        <dbReference type="ARBA" id="ARBA00006484"/>
    </source>
</evidence>
<organism evidence="2 3">
    <name type="scientific">Emticicia aquatilis</name>
    <dbReference type="NCBI Taxonomy" id="1537369"/>
    <lineage>
        <taxon>Bacteria</taxon>
        <taxon>Pseudomonadati</taxon>
        <taxon>Bacteroidota</taxon>
        <taxon>Cytophagia</taxon>
        <taxon>Cytophagales</taxon>
        <taxon>Leadbetterellaceae</taxon>
        <taxon>Emticicia</taxon>
    </lineage>
</organism>
<dbReference type="EMBL" id="BMKK01000008">
    <property type="protein sequence ID" value="GGD69405.1"/>
    <property type="molecule type" value="Genomic_DNA"/>
</dbReference>
<dbReference type="InterPro" id="IPR036291">
    <property type="entry name" value="NAD(P)-bd_dom_sf"/>
</dbReference>
<dbReference type="NCBIfam" id="NF005559">
    <property type="entry name" value="PRK07231.1"/>
    <property type="match status" value="1"/>
</dbReference>
<dbReference type="PRINTS" id="PR00081">
    <property type="entry name" value="GDHRDH"/>
</dbReference>
<evidence type="ECO:0000313" key="2">
    <source>
        <dbReference type="EMBL" id="GGD69405.1"/>
    </source>
</evidence>
<dbReference type="PRINTS" id="PR00080">
    <property type="entry name" value="SDRFAMILY"/>
</dbReference>
<comment type="caution">
    <text evidence="2">The sequence shown here is derived from an EMBL/GenBank/DDBJ whole genome shotgun (WGS) entry which is preliminary data.</text>
</comment>
<dbReference type="InterPro" id="IPR002347">
    <property type="entry name" value="SDR_fam"/>
</dbReference>
<dbReference type="SUPFAM" id="SSF51735">
    <property type="entry name" value="NAD(P)-binding Rossmann-fold domains"/>
    <property type="match status" value="1"/>
</dbReference>
<dbReference type="CDD" id="cd05233">
    <property type="entry name" value="SDR_c"/>
    <property type="match status" value="1"/>
</dbReference>
<protein>
    <submittedName>
        <fullName evidence="2">Short-chain dehydrogenase</fullName>
    </submittedName>
</protein>
<dbReference type="Proteomes" id="UP000609064">
    <property type="component" value="Unassembled WGS sequence"/>
</dbReference>
<evidence type="ECO:0000313" key="3">
    <source>
        <dbReference type="Proteomes" id="UP000609064"/>
    </source>
</evidence>
<dbReference type="FunFam" id="3.40.50.720:FF:000084">
    <property type="entry name" value="Short-chain dehydrogenase reductase"/>
    <property type="match status" value="1"/>
</dbReference>
<dbReference type="Pfam" id="PF13561">
    <property type="entry name" value="adh_short_C2"/>
    <property type="match status" value="1"/>
</dbReference>
<dbReference type="PROSITE" id="PS00061">
    <property type="entry name" value="ADH_SHORT"/>
    <property type="match status" value="1"/>
</dbReference>
<dbReference type="PANTHER" id="PTHR43943:SF2">
    <property type="entry name" value="DEHYDROGENASE_REDUCTASE 4"/>
    <property type="match status" value="1"/>
</dbReference>
<accession>A0A916YZT7</accession>